<reference evidence="3" key="1">
    <citation type="submission" date="2024-07" db="EMBL/GenBank/DDBJ databases">
        <authorList>
            <person name="Yu S.T."/>
        </authorList>
    </citation>
    <scope>NUCLEOTIDE SEQUENCE</scope>
    <source>
        <strain evidence="3">R35</strain>
    </source>
</reference>
<proteinExistence type="predicted"/>
<name>A0AB39SJD2_9ACTN</name>
<dbReference type="SUPFAM" id="SSF48317">
    <property type="entry name" value="Acid phosphatase/Vanadium-dependent haloperoxidase"/>
    <property type="match status" value="1"/>
</dbReference>
<dbReference type="AlphaFoldDB" id="A0AB39SJD2"/>
<evidence type="ECO:0000256" key="1">
    <source>
        <dbReference type="SAM" id="MobiDB-lite"/>
    </source>
</evidence>
<organism evidence="3">
    <name type="scientific">Streptomyces sp. R35</name>
    <dbReference type="NCBI Taxonomy" id="3238630"/>
    <lineage>
        <taxon>Bacteria</taxon>
        <taxon>Bacillati</taxon>
        <taxon>Actinomycetota</taxon>
        <taxon>Actinomycetes</taxon>
        <taxon>Kitasatosporales</taxon>
        <taxon>Streptomycetaceae</taxon>
        <taxon>Streptomyces</taxon>
    </lineage>
</organism>
<dbReference type="RefSeq" id="WP_369263325.1">
    <property type="nucleotide sequence ID" value="NZ_CP163440.1"/>
</dbReference>
<dbReference type="Gene3D" id="1.20.144.10">
    <property type="entry name" value="Phosphatidic acid phosphatase type 2/haloperoxidase"/>
    <property type="match status" value="1"/>
</dbReference>
<accession>A0AB39SJD2</accession>
<sequence length="287" mass="31072">MNPLRSIRWPYAVIAVVAVVAAAFGLLRPQLIQTSAASSAQQKKPGATATIKQNPPPALFSDAAITPLSKQVAAQHKKADALFAQWKAQHGTTRDDKAFAAWAARQVPAPPSVKARTAELHQVQQLAKTRTAAGKKAATWLELYGKKDIWKLYLHDQRELIPAAQGTSEKAQLKSALKLAKTISDQLAARDKQPAPFVLDPTLRPDKHIKPGAKGPYSYPSRHAARAAAAVTLLSSLAPHRAEDYQWMQDEVVYSRVYMAGHVPSDILAGTLLGDLIGDYERAVAGN</sequence>
<evidence type="ECO:0000259" key="2">
    <source>
        <dbReference type="Pfam" id="PF01569"/>
    </source>
</evidence>
<dbReference type="EMBL" id="CP163440">
    <property type="protein sequence ID" value="XDQ66306.1"/>
    <property type="molecule type" value="Genomic_DNA"/>
</dbReference>
<dbReference type="CDD" id="cd01610">
    <property type="entry name" value="PAP2_like"/>
    <property type="match status" value="1"/>
</dbReference>
<feature type="region of interest" description="Disordered" evidence="1">
    <location>
        <begin position="196"/>
        <end position="217"/>
    </location>
</feature>
<dbReference type="Pfam" id="PF01569">
    <property type="entry name" value="PAP2"/>
    <property type="match status" value="1"/>
</dbReference>
<dbReference type="InterPro" id="IPR036938">
    <property type="entry name" value="PAP2/HPO_sf"/>
</dbReference>
<dbReference type="InterPro" id="IPR000326">
    <property type="entry name" value="PAP2/HPO"/>
</dbReference>
<gene>
    <name evidence="3" type="ORF">AB5J50_38585</name>
</gene>
<feature type="domain" description="Phosphatidic acid phosphatase type 2/haloperoxidase" evidence="2">
    <location>
        <begin position="193"/>
        <end position="275"/>
    </location>
</feature>
<protein>
    <submittedName>
        <fullName evidence="3">Phosphatase PAP2 family protein</fullName>
    </submittedName>
</protein>
<evidence type="ECO:0000313" key="3">
    <source>
        <dbReference type="EMBL" id="XDQ66306.1"/>
    </source>
</evidence>